<reference evidence="2" key="4">
    <citation type="journal article" date="2001" name="Nature">
        <title>Functional annotation of a full-length mouse cDNA collection.</title>
        <authorList>
            <consortium name="The RIKEN Genome Exploration Research Group Phase II Team and the FANTOM Consortium"/>
        </authorList>
    </citation>
    <scope>NUCLEOTIDE SEQUENCE</scope>
    <source>
        <strain evidence="2">C57BL/6J</strain>
        <tissue evidence="2">Cerebellum</tissue>
    </source>
</reference>
<reference evidence="2" key="1">
    <citation type="journal article" date="1999" name="Methods Enzymol.">
        <title>High-efficiency full-length cDNA cloning.</title>
        <authorList>
            <person name="Carninci P."/>
            <person name="Hayashizaki Y."/>
        </authorList>
    </citation>
    <scope>NUCLEOTIDE SEQUENCE</scope>
    <source>
        <strain evidence="2">C57BL/6J</strain>
        <tissue evidence="2">Cerebellum</tissue>
    </source>
</reference>
<feature type="compositionally biased region" description="Basic residues" evidence="1">
    <location>
        <begin position="83"/>
        <end position="97"/>
    </location>
</feature>
<organism evidence="2">
    <name type="scientific">Mus musculus</name>
    <name type="common">Mouse</name>
    <dbReference type="NCBI Taxonomy" id="10090"/>
    <lineage>
        <taxon>Eukaryota</taxon>
        <taxon>Metazoa</taxon>
        <taxon>Chordata</taxon>
        <taxon>Craniata</taxon>
        <taxon>Vertebrata</taxon>
        <taxon>Euteleostomi</taxon>
        <taxon>Mammalia</taxon>
        <taxon>Eutheria</taxon>
        <taxon>Euarchontoglires</taxon>
        <taxon>Glires</taxon>
        <taxon>Rodentia</taxon>
        <taxon>Myomorpha</taxon>
        <taxon>Muroidea</taxon>
        <taxon>Muridae</taxon>
        <taxon>Murinae</taxon>
        <taxon>Mus</taxon>
        <taxon>Mus</taxon>
    </lineage>
</organism>
<evidence type="ECO:0000313" key="2">
    <source>
        <dbReference type="EMBL" id="BAC38488.1"/>
    </source>
</evidence>
<feature type="region of interest" description="Disordered" evidence="1">
    <location>
        <begin position="72"/>
        <end position="143"/>
    </location>
</feature>
<reference evidence="2" key="3">
    <citation type="journal article" date="2000" name="Genome Res.">
        <title>RIKEN integrated sequence analysis (RISA) system--384-format sequencing pipeline with 384 multicapillary sequencer.</title>
        <authorList>
            <person name="Shibata K."/>
            <person name="Itoh M."/>
            <person name="Aizawa K."/>
            <person name="Nagaoka S."/>
            <person name="Sasaki N."/>
            <person name="Carninci P."/>
            <person name="Konno H."/>
            <person name="Akiyama J."/>
            <person name="Nishi K."/>
            <person name="Kitsunai T."/>
            <person name="Tashiro H."/>
            <person name="Itoh M."/>
            <person name="Sumi N."/>
            <person name="Ishii Y."/>
            <person name="Nakamura S."/>
            <person name="Hazama M."/>
            <person name="Nishine T."/>
            <person name="Harada A."/>
            <person name="Yamamoto R."/>
            <person name="Matsumoto H."/>
            <person name="Sakaguchi S."/>
            <person name="Ikegami T."/>
            <person name="Kashiwagi K."/>
            <person name="Fujiwake S."/>
            <person name="Inoue K."/>
            <person name="Togawa Y."/>
            <person name="Izawa M."/>
            <person name="Ohara E."/>
            <person name="Watahiki M."/>
            <person name="Yoneda Y."/>
            <person name="Ishikawa T."/>
            <person name="Ozawa K."/>
            <person name="Tanaka T."/>
            <person name="Matsuura S."/>
            <person name="Kawai J."/>
            <person name="Okazaki Y."/>
            <person name="Muramatsu M."/>
            <person name="Inoue Y."/>
            <person name="Kira A."/>
            <person name="Hayashizaki Y."/>
        </authorList>
    </citation>
    <scope>NUCLEOTIDE SEQUENCE</scope>
    <source>
        <strain evidence="2">C57BL/6J</strain>
        <tissue evidence="2">Cerebellum</tissue>
    </source>
</reference>
<protein>
    <submittedName>
        <fullName evidence="2">Uncharacterized protein</fullName>
    </submittedName>
</protein>
<evidence type="ECO:0000256" key="1">
    <source>
        <dbReference type="SAM" id="MobiDB-lite"/>
    </source>
</evidence>
<proteinExistence type="evidence at transcript level"/>
<reference evidence="2" key="8">
    <citation type="journal article" date="2005" name="Science">
        <title>Antisense Transcription in the Mammalian Transcriptome.</title>
        <authorList>
            <consortium name="RIKEN Genome Exploration Research Group and Genome Science Group (Genome Network Project Core Group) and the FANTOM Consortium"/>
        </authorList>
    </citation>
    <scope>NUCLEOTIDE SEQUENCE</scope>
    <source>
        <strain evidence="2">C57BL/6J</strain>
        <tissue evidence="2">Cerebellum</tissue>
    </source>
</reference>
<reference evidence="2" key="2">
    <citation type="journal article" date="2000" name="Genome Res.">
        <title>Normalization and subtraction of cap-trapper-selected cDNAs to prepare full-length cDNA libraries for rapid discovery of new genes.</title>
        <authorList>
            <person name="Carninci P."/>
            <person name="Shibata Y."/>
            <person name="Hayatsu N."/>
            <person name="Sugahara Y."/>
            <person name="Shibata K."/>
            <person name="Itoh M."/>
            <person name="Konno H."/>
            <person name="Okazaki Y."/>
            <person name="Muramatsu M."/>
            <person name="Hayashizaki Y."/>
        </authorList>
    </citation>
    <scope>NUCLEOTIDE SEQUENCE</scope>
    <source>
        <strain evidence="2">C57BL/6J</strain>
        <tissue evidence="2">Cerebellum</tissue>
    </source>
</reference>
<feature type="compositionally biased region" description="Low complexity" evidence="1">
    <location>
        <begin position="102"/>
        <end position="113"/>
    </location>
</feature>
<accession>Q8BIE5</accession>
<name>Q8BIE5_MOUSE</name>
<sequence length="339" mass="35887">MVYSRSSLWCGPRSCGGGMGRIGGVCGLRAGLGEVWLQVGPQTTSTVALHAAADARKPQALISVSVVVKPSTVSFSDHEGQKQKNKKNHKTKNKTKKDVKIQATTATTTNTNQTKRHPTKSKSTSGVHPHRGSSSPRGRRRVALPGWRCSGDAARHWGRPGGGTWPVGVGRGAPVSIQSSFPTLLPRQGVPRVDQAPEKERPADLGYCLLSPEGAGAVRGQRPYHSSQVCSLASLNVAASAVSYPTSRPGFQLPMQRADTAPELWGTPCSAPLCEKASGYKEQRKPSQRGPSPHAVNVDRWALGHRVVCRGSLPEGGSVGLKASLSCLLGPSPPFHSLL</sequence>
<reference evidence="2" key="6">
    <citation type="submission" date="2002-04" db="EMBL/GenBank/DDBJ databases">
        <authorList>
            <person name="Adachi J."/>
            <person name="Aizawa K."/>
            <person name="Akimura T."/>
            <person name="Arakawa T."/>
            <person name="Bono H."/>
            <person name="Carninci P."/>
            <person name="Fukuda S."/>
            <person name="Furuno M."/>
            <person name="Hanagaki T."/>
            <person name="Hara A."/>
            <person name="Hashizume W."/>
            <person name="Hayashida K."/>
            <person name="Hayatsu N."/>
            <person name="Hiramoto K."/>
            <person name="Hiraoka T."/>
            <person name="Hirozane T."/>
            <person name="Hori F."/>
            <person name="Imotani K."/>
            <person name="Ishii Y."/>
            <person name="Itoh M."/>
            <person name="Kagawa I."/>
            <person name="Kasukawa T."/>
            <person name="Katoh H."/>
            <person name="Kawai J."/>
            <person name="Kojima Y."/>
            <person name="Kondo S."/>
            <person name="Konno H."/>
            <person name="Kouda M."/>
            <person name="Koya S."/>
            <person name="Kurihara C."/>
            <person name="Matsuyama T."/>
            <person name="Miyazaki A."/>
            <person name="Murata M."/>
            <person name="Nakamura M."/>
            <person name="Nishi K."/>
            <person name="Nomura K."/>
            <person name="Numazaki R."/>
            <person name="Ohno M."/>
            <person name="Ohsato N."/>
            <person name="Okazaki Y."/>
            <person name="Saito R."/>
            <person name="Saitoh H."/>
            <person name="Sakai C."/>
            <person name="Sakai K."/>
            <person name="Sakazume N."/>
            <person name="Sano H."/>
            <person name="Sasaki D."/>
            <person name="Shibata K."/>
            <person name="Shinagawa A."/>
            <person name="Shiraki T."/>
            <person name="Sogabe Y."/>
            <person name="Tagami M."/>
            <person name="Tagawa A."/>
            <person name="Takahashi F."/>
            <person name="Takaku-Akahira S."/>
            <person name="Takeda Y."/>
            <person name="Tanaka T."/>
            <person name="Tomaru A."/>
            <person name="Toya T."/>
            <person name="Yasunishi A."/>
            <person name="Muramatsu M."/>
            <person name="Hayashizaki Y."/>
        </authorList>
    </citation>
    <scope>NUCLEOTIDE SEQUENCE</scope>
    <source>
        <strain evidence="2">C57BL/6J</strain>
        <tissue evidence="2">Cerebellum</tissue>
    </source>
</reference>
<reference evidence="2" key="7">
    <citation type="journal article" date="2005" name="Science">
        <title>The Transcriptional Landscape of the Mammalian Genome.</title>
        <authorList>
            <consortium name="The FANTOM Consortium"/>
            <consortium name="Riken Genome Exploration Research Group and Genome Science Group (Genome Network Project Core Group)"/>
        </authorList>
    </citation>
    <scope>NUCLEOTIDE SEQUENCE</scope>
    <source>
        <strain evidence="2">C57BL/6J</strain>
        <tissue evidence="2">Cerebellum</tissue>
    </source>
</reference>
<dbReference type="EMBL" id="AK082402">
    <property type="protein sequence ID" value="BAC38488.1"/>
    <property type="molecule type" value="mRNA"/>
</dbReference>
<reference evidence="2" key="5">
    <citation type="journal article" date="2002" name="Nature">
        <title>Analysis of the mouse transcriptome based on functional annotation of 60,770 full-length cDNAs.</title>
        <authorList>
            <consortium name="The FANTOM Consortium and the RIKEN Genome Exploration Research Group Phase I and II Team"/>
        </authorList>
    </citation>
    <scope>NUCLEOTIDE SEQUENCE</scope>
    <source>
        <strain evidence="2">C57BL/6J</strain>
        <tissue evidence="2">Cerebellum</tissue>
    </source>
</reference>
<dbReference type="AlphaFoldDB" id="Q8BIE5"/>